<proteinExistence type="predicted"/>
<feature type="compositionally biased region" description="Polar residues" evidence="1">
    <location>
        <begin position="1"/>
        <end position="16"/>
    </location>
</feature>
<protein>
    <submittedName>
        <fullName evidence="2">Uncharacterized protein</fullName>
    </submittedName>
</protein>
<sequence>MFGTSSAIRTHSNPNLRSDRADASRTCGAERSRHELPGGDEARARVRRASGGDKLDPRLLHLGRVRAARPGSRAKGPDWIECIAARHFDEARCDRIEWAASSIVTSCQNVTPSPSPAPFLAPRQPYATTRSVQKIDATRPAGYGPKRRYMSAFLRWASPAPAPASVSWSPNSGRDIDPADQLKLELGPGLVFHVGSECTYTCGSTVHNVHGVRRPVGFTWKATTVPNCGMGSSYRGFV</sequence>
<evidence type="ECO:0000313" key="2">
    <source>
        <dbReference type="EMBL" id="OAE26873.1"/>
    </source>
</evidence>
<organism evidence="2 3">
    <name type="scientific">Marchantia polymorpha subsp. ruderalis</name>
    <dbReference type="NCBI Taxonomy" id="1480154"/>
    <lineage>
        <taxon>Eukaryota</taxon>
        <taxon>Viridiplantae</taxon>
        <taxon>Streptophyta</taxon>
        <taxon>Embryophyta</taxon>
        <taxon>Marchantiophyta</taxon>
        <taxon>Marchantiopsida</taxon>
        <taxon>Marchantiidae</taxon>
        <taxon>Marchantiales</taxon>
        <taxon>Marchantiaceae</taxon>
        <taxon>Marchantia</taxon>
    </lineage>
</organism>
<evidence type="ECO:0000313" key="3">
    <source>
        <dbReference type="Proteomes" id="UP000077202"/>
    </source>
</evidence>
<dbReference type="AlphaFoldDB" id="A0A176W2M1"/>
<comment type="caution">
    <text evidence="2">The sequence shown here is derived from an EMBL/GenBank/DDBJ whole genome shotgun (WGS) entry which is preliminary data.</text>
</comment>
<name>A0A176W2M1_MARPO</name>
<gene>
    <name evidence="2" type="ORF">AXG93_4360s1270</name>
</gene>
<accession>A0A176W2M1</accession>
<feature type="region of interest" description="Disordered" evidence="1">
    <location>
        <begin position="1"/>
        <end position="53"/>
    </location>
</feature>
<evidence type="ECO:0000256" key="1">
    <source>
        <dbReference type="SAM" id="MobiDB-lite"/>
    </source>
</evidence>
<keyword evidence="3" id="KW-1185">Reference proteome</keyword>
<feature type="compositionally biased region" description="Basic and acidic residues" evidence="1">
    <location>
        <begin position="17"/>
        <end position="53"/>
    </location>
</feature>
<reference evidence="2" key="1">
    <citation type="submission" date="2016-03" db="EMBL/GenBank/DDBJ databases">
        <title>Mechanisms controlling the formation of the plant cell surface in tip-growing cells are functionally conserved among land plants.</title>
        <authorList>
            <person name="Honkanen S."/>
            <person name="Jones V.A."/>
            <person name="Morieri G."/>
            <person name="Champion C."/>
            <person name="Hetherington A.J."/>
            <person name="Kelly S."/>
            <person name="Saint-Marcoux D."/>
            <person name="Proust H."/>
            <person name="Prescott H."/>
            <person name="Dolan L."/>
        </authorList>
    </citation>
    <scope>NUCLEOTIDE SEQUENCE [LARGE SCALE GENOMIC DNA]</scope>
    <source>
        <tissue evidence="2">Whole gametophyte</tissue>
    </source>
</reference>
<dbReference type="Proteomes" id="UP000077202">
    <property type="component" value="Unassembled WGS sequence"/>
</dbReference>
<dbReference type="EMBL" id="LVLJ01002071">
    <property type="protein sequence ID" value="OAE26873.1"/>
    <property type="molecule type" value="Genomic_DNA"/>
</dbReference>